<dbReference type="Gene3D" id="3.10.450.50">
    <property type="match status" value="1"/>
</dbReference>
<reference evidence="2 3" key="1">
    <citation type="submission" date="2023-07" db="EMBL/GenBank/DDBJ databases">
        <title>Sorghum-associated microbial communities from plants grown in Nebraska, USA.</title>
        <authorList>
            <person name="Schachtman D."/>
        </authorList>
    </citation>
    <scope>NUCLEOTIDE SEQUENCE [LARGE SCALE GENOMIC DNA]</scope>
    <source>
        <strain evidence="2 3">596</strain>
    </source>
</reference>
<evidence type="ECO:0000256" key="1">
    <source>
        <dbReference type="SAM" id="SignalP"/>
    </source>
</evidence>
<protein>
    <recommendedName>
        <fullName evidence="4">Nuclear transport factor 2 family protein</fullName>
    </recommendedName>
</protein>
<keyword evidence="1" id="KW-0732">Signal</keyword>
<dbReference type="EMBL" id="JAVDSJ010000008">
    <property type="protein sequence ID" value="MDR6586694.1"/>
    <property type="molecule type" value="Genomic_DNA"/>
</dbReference>
<accession>A0ABU1PLA2</accession>
<evidence type="ECO:0000313" key="2">
    <source>
        <dbReference type="EMBL" id="MDR6586694.1"/>
    </source>
</evidence>
<gene>
    <name evidence="2" type="ORF">J2W50_004925</name>
</gene>
<dbReference type="SUPFAM" id="SSF54427">
    <property type="entry name" value="NTF2-like"/>
    <property type="match status" value="1"/>
</dbReference>
<dbReference type="RefSeq" id="WP_310012326.1">
    <property type="nucleotide sequence ID" value="NZ_JAVDSJ010000008.1"/>
</dbReference>
<evidence type="ECO:0008006" key="4">
    <source>
        <dbReference type="Google" id="ProtNLM"/>
    </source>
</evidence>
<feature type="chain" id="PRO_5047414853" description="Nuclear transport factor 2 family protein" evidence="1">
    <location>
        <begin position="25"/>
        <end position="157"/>
    </location>
</feature>
<sequence>MKNLVATLSLFGALALLAAPAAFTQESSMHLTSDATVDVAQAQALIDLHFTIWNEPDAQRRNLRFGQVYTDDFFVADYQAKAVGHAAVGQLLQRVQDQHPGFSFKADPVSWNHGLGRVTWNYGPPDQPALIHGEDIFTIREGKLASVFVFLDVAPSH</sequence>
<comment type="caution">
    <text evidence="2">The sequence shown here is derived from an EMBL/GenBank/DDBJ whole genome shotgun (WGS) entry which is preliminary data.</text>
</comment>
<dbReference type="InterPro" id="IPR032710">
    <property type="entry name" value="NTF2-like_dom_sf"/>
</dbReference>
<proteinExistence type="predicted"/>
<evidence type="ECO:0000313" key="3">
    <source>
        <dbReference type="Proteomes" id="UP001260715"/>
    </source>
</evidence>
<name>A0ABU1PLA2_9BURK</name>
<dbReference type="Proteomes" id="UP001260715">
    <property type="component" value="Unassembled WGS sequence"/>
</dbReference>
<organism evidence="2 3">
    <name type="scientific">Herbaspirillum frisingense</name>
    <dbReference type="NCBI Taxonomy" id="92645"/>
    <lineage>
        <taxon>Bacteria</taxon>
        <taxon>Pseudomonadati</taxon>
        <taxon>Pseudomonadota</taxon>
        <taxon>Betaproteobacteria</taxon>
        <taxon>Burkholderiales</taxon>
        <taxon>Oxalobacteraceae</taxon>
        <taxon>Herbaspirillum</taxon>
    </lineage>
</organism>
<feature type="signal peptide" evidence="1">
    <location>
        <begin position="1"/>
        <end position="24"/>
    </location>
</feature>
<keyword evidence="3" id="KW-1185">Reference proteome</keyword>